<dbReference type="SUPFAM" id="SSF52833">
    <property type="entry name" value="Thioredoxin-like"/>
    <property type="match status" value="1"/>
</dbReference>
<accession>A0A1I1EM59</accession>
<dbReference type="PRINTS" id="PR01011">
    <property type="entry name" value="GLUTPROXDASE"/>
</dbReference>
<dbReference type="OrthoDB" id="9785502at2"/>
<evidence type="ECO:0000259" key="7">
    <source>
        <dbReference type="PROSITE" id="PS51352"/>
    </source>
</evidence>
<comment type="similarity">
    <text evidence="1 5">Belongs to the glutathione peroxidase family.</text>
</comment>
<dbReference type="PROSITE" id="PS51352">
    <property type="entry name" value="THIOREDOXIN_2"/>
    <property type="match status" value="1"/>
</dbReference>
<evidence type="ECO:0000256" key="2">
    <source>
        <dbReference type="ARBA" id="ARBA00022559"/>
    </source>
</evidence>
<evidence type="ECO:0000256" key="6">
    <source>
        <dbReference type="SAM" id="SignalP"/>
    </source>
</evidence>
<dbReference type="CDD" id="cd00340">
    <property type="entry name" value="GSH_Peroxidase"/>
    <property type="match status" value="1"/>
</dbReference>
<dbReference type="InterPro" id="IPR000889">
    <property type="entry name" value="Glutathione_peroxidase"/>
</dbReference>
<feature type="active site" evidence="4">
    <location>
        <position position="60"/>
    </location>
</feature>
<feature type="chain" id="PRO_5011577577" description="Glutathione peroxidase" evidence="6">
    <location>
        <begin position="19"/>
        <end position="179"/>
    </location>
</feature>
<reference evidence="8 9" key="1">
    <citation type="submission" date="2016-10" db="EMBL/GenBank/DDBJ databases">
        <authorList>
            <person name="de Groot N.N."/>
        </authorList>
    </citation>
    <scope>NUCLEOTIDE SEQUENCE [LARGE SCALE GENOMIC DNA]</scope>
    <source>
        <strain evidence="8 9">DSM 18438</strain>
    </source>
</reference>
<dbReference type="PROSITE" id="PS51355">
    <property type="entry name" value="GLUTATHIONE_PEROXID_3"/>
    <property type="match status" value="1"/>
</dbReference>
<dbReference type="Pfam" id="PF00255">
    <property type="entry name" value="GSHPx"/>
    <property type="match status" value="1"/>
</dbReference>
<name>A0A1I1EM59_9GAMM</name>
<dbReference type="STRING" id="1122252.SAMN05660443_0702"/>
<dbReference type="Proteomes" id="UP000199058">
    <property type="component" value="Unassembled WGS sequence"/>
</dbReference>
<dbReference type="InterPro" id="IPR036249">
    <property type="entry name" value="Thioredoxin-like_sf"/>
</dbReference>
<organism evidence="8 9">
    <name type="scientific">Marinospirillum celere</name>
    <dbReference type="NCBI Taxonomy" id="1122252"/>
    <lineage>
        <taxon>Bacteria</taxon>
        <taxon>Pseudomonadati</taxon>
        <taxon>Pseudomonadota</taxon>
        <taxon>Gammaproteobacteria</taxon>
        <taxon>Oceanospirillales</taxon>
        <taxon>Oceanospirillaceae</taxon>
        <taxon>Marinospirillum</taxon>
    </lineage>
</organism>
<gene>
    <name evidence="8" type="ORF">SAMN05660443_0702</name>
</gene>
<keyword evidence="3 5" id="KW-0560">Oxidoreductase</keyword>
<sequence>MPVLILLLALMVTSPLLAAETKTCPAILSSTQPKLHSGESVDLCEFAGKPLLIVNTASHCGYTGQFEGLEKLHQRYQDQGLVVLGFPSNDFRQEASDEAKTAEVCFINYGVTFTMLSPTAVARGDLNPVFSELSNQGAGLPRWNFYKYLVNRDGELVTSFGSRTRPESQAMQEALEKLL</sequence>
<protein>
    <recommendedName>
        <fullName evidence="5">Glutathione peroxidase</fullName>
    </recommendedName>
</protein>
<evidence type="ECO:0000313" key="8">
    <source>
        <dbReference type="EMBL" id="SFB88184.1"/>
    </source>
</evidence>
<dbReference type="InterPro" id="IPR029759">
    <property type="entry name" value="GPX_AS"/>
</dbReference>
<dbReference type="PANTHER" id="PTHR11592">
    <property type="entry name" value="GLUTATHIONE PEROXIDASE"/>
    <property type="match status" value="1"/>
</dbReference>
<dbReference type="PIRSF" id="PIRSF000303">
    <property type="entry name" value="Glutathion_perox"/>
    <property type="match status" value="1"/>
</dbReference>
<dbReference type="GO" id="GO:0034599">
    <property type="term" value="P:cellular response to oxidative stress"/>
    <property type="evidence" value="ECO:0007669"/>
    <property type="project" value="TreeGrafter"/>
</dbReference>
<dbReference type="AlphaFoldDB" id="A0A1I1EM59"/>
<dbReference type="PROSITE" id="PS00460">
    <property type="entry name" value="GLUTATHIONE_PEROXID_1"/>
    <property type="match status" value="1"/>
</dbReference>
<evidence type="ECO:0000256" key="5">
    <source>
        <dbReference type="RuleBase" id="RU000499"/>
    </source>
</evidence>
<dbReference type="GO" id="GO:0004601">
    <property type="term" value="F:peroxidase activity"/>
    <property type="evidence" value="ECO:0007669"/>
    <property type="project" value="UniProtKB-KW"/>
</dbReference>
<dbReference type="RefSeq" id="WP_091959211.1">
    <property type="nucleotide sequence ID" value="NZ_FOLH01000001.1"/>
</dbReference>
<keyword evidence="9" id="KW-1185">Reference proteome</keyword>
<dbReference type="PANTHER" id="PTHR11592:SF44">
    <property type="entry name" value="GLUTATHIONE PEROXIDASE"/>
    <property type="match status" value="1"/>
</dbReference>
<evidence type="ECO:0000256" key="1">
    <source>
        <dbReference type="ARBA" id="ARBA00006926"/>
    </source>
</evidence>
<dbReference type="InterPro" id="IPR013766">
    <property type="entry name" value="Thioredoxin_domain"/>
</dbReference>
<dbReference type="Gene3D" id="3.40.30.10">
    <property type="entry name" value="Glutaredoxin"/>
    <property type="match status" value="1"/>
</dbReference>
<proteinExistence type="inferred from homology"/>
<evidence type="ECO:0000256" key="4">
    <source>
        <dbReference type="PIRSR" id="PIRSR000303-1"/>
    </source>
</evidence>
<feature type="signal peptide" evidence="6">
    <location>
        <begin position="1"/>
        <end position="18"/>
    </location>
</feature>
<feature type="domain" description="Thioredoxin" evidence="7">
    <location>
        <begin position="18"/>
        <end position="179"/>
    </location>
</feature>
<dbReference type="EMBL" id="FOLH01000001">
    <property type="protein sequence ID" value="SFB88184.1"/>
    <property type="molecule type" value="Genomic_DNA"/>
</dbReference>
<evidence type="ECO:0000256" key="3">
    <source>
        <dbReference type="ARBA" id="ARBA00023002"/>
    </source>
</evidence>
<evidence type="ECO:0000313" key="9">
    <source>
        <dbReference type="Proteomes" id="UP000199058"/>
    </source>
</evidence>
<keyword evidence="2 5" id="KW-0575">Peroxidase</keyword>
<keyword evidence="6" id="KW-0732">Signal</keyword>